<evidence type="ECO:0000313" key="2">
    <source>
        <dbReference type="Proteomes" id="UP000790580"/>
    </source>
</evidence>
<reference evidence="1 2" key="1">
    <citation type="submission" date="2021-06" db="EMBL/GenBank/DDBJ databases">
        <title>Bacillus sp. RD4P76, an endophyte from a halophyte.</title>
        <authorList>
            <person name="Sun J.-Q."/>
        </authorList>
    </citation>
    <scope>NUCLEOTIDE SEQUENCE [LARGE SCALE GENOMIC DNA]</scope>
    <source>
        <strain evidence="1 2">JCM 17098</strain>
    </source>
</reference>
<accession>A0ABS6JX22</accession>
<dbReference type="RefSeq" id="WP_088076853.1">
    <property type="nucleotide sequence ID" value="NZ_JAHQCR010000070.1"/>
</dbReference>
<evidence type="ECO:0000313" key="1">
    <source>
        <dbReference type="EMBL" id="MBU9723133.1"/>
    </source>
</evidence>
<dbReference type="Proteomes" id="UP000790580">
    <property type="component" value="Unassembled WGS sequence"/>
</dbReference>
<keyword evidence="2" id="KW-1185">Reference proteome</keyword>
<sequence length="81" mass="9140">MIMPTKHTHFSESLLGFGGYILKKLDTKKSVDDLWNEYQKDLSDYRFDAKHSFDNLLLTLVFLHSLGAIEESGGGIMKCGS</sequence>
<gene>
    <name evidence="1" type="ORF">KS407_17070</name>
</gene>
<organism evidence="1 2">
    <name type="scientific">Evansella alkalicola</name>
    <dbReference type="NCBI Taxonomy" id="745819"/>
    <lineage>
        <taxon>Bacteria</taxon>
        <taxon>Bacillati</taxon>
        <taxon>Bacillota</taxon>
        <taxon>Bacilli</taxon>
        <taxon>Bacillales</taxon>
        <taxon>Bacillaceae</taxon>
        <taxon>Evansella</taxon>
    </lineage>
</organism>
<proteinExistence type="predicted"/>
<protein>
    <submittedName>
        <fullName evidence="1">Uncharacterized protein</fullName>
    </submittedName>
</protein>
<dbReference type="Pfam" id="PF20293">
    <property type="entry name" value="MC6"/>
    <property type="match status" value="1"/>
</dbReference>
<dbReference type="InterPro" id="IPR046897">
    <property type="entry name" value="ABC-3C_MC6"/>
</dbReference>
<comment type="caution">
    <text evidence="1">The sequence shown here is derived from an EMBL/GenBank/DDBJ whole genome shotgun (WGS) entry which is preliminary data.</text>
</comment>
<name>A0ABS6JX22_9BACI</name>
<dbReference type="EMBL" id="JAHQCR010000070">
    <property type="protein sequence ID" value="MBU9723133.1"/>
    <property type="molecule type" value="Genomic_DNA"/>
</dbReference>